<protein>
    <recommendedName>
        <fullName evidence="14">Mitochondrial carrier protein RIM2</fullName>
    </recommendedName>
</protein>
<evidence type="ECO:0000313" key="12">
    <source>
        <dbReference type="EMBL" id="OBZ83887.1"/>
    </source>
</evidence>
<dbReference type="GO" id="GO:0015218">
    <property type="term" value="F:pyrimidine nucleotide transmembrane transporter activity"/>
    <property type="evidence" value="ECO:0007669"/>
    <property type="project" value="InterPro"/>
</dbReference>
<dbReference type="Gene3D" id="1.50.40.10">
    <property type="entry name" value="Mitochondrial carrier domain"/>
    <property type="match status" value="1"/>
</dbReference>
<evidence type="ECO:0000313" key="13">
    <source>
        <dbReference type="Proteomes" id="UP000093000"/>
    </source>
</evidence>
<keyword evidence="2 10" id="KW-0813">Transport</keyword>
<evidence type="ECO:0000256" key="1">
    <source>
        <dbReference type="ARBA" id="ARBA00004448"/>
    </source>
</evidence>
<evidence type="ECO:0000256" key="7">
    <source>
        <dbReference type="ARBA" id="ARBA00023128"/>
    </source>
</evidence>
<dbReference type="GO" id="GO:0005743">
    <property type="term" value="C:mitochondrial inner membrane"/>
    <property type="evidence" value="ECO:0007669"/>
    <property type="project" value="UniProtKB-SubCell"/>
</dbReference>
<dbReference type="PANTHER" id="PTHR45829">
    <property type="entry name" value="MITOCHONDRIAL CARRIER PROTEIN RIM2"/>
    <property type="match status" value="1"/>
</dbReference>
<dbReference type="InParanoid" id="A0A1C7N4D6"/>
<evidence type="ECO:0008006" key="14">
    <source>
        <dbReference type="Google" id="ProtNLM"/>
    </source>
</evidence>
<accession>A0A1C7N4D6</accession>
<evidence type="ECO:0000256" key="9">
    <source>
        <dbReference type="PROSITE-ProRule" id="PRU00282"/>
    </source>
</evidence>
<evidence type="ECO:0000256" key="2">
    <source>
        <dbReference type="ARBA" id="ARBA00022448"/>
    </source>
</evidence>
<keyword evidence="7" id="KW-0496">Mitochondrion</keyword>
<dbReference type="FunCoup" id="A0A1C7N4D6">
    <property type="interactions" value="551"/>
</dbReference>
<comment type="subcellular location">
    <subcellularLocation>
        <location evidence="1">Mitochondrion inner membrane</location>
        <topology evidence="1">Multi-pass membrane protein</topology>
    </subcellularLocation>
</comment>
<evidence type="ECO:0000256" key="6">
    <source>
        <dbReference type="ARBA" id="ARBA00022989"/>
    </source>
</evidence>
<keyword evidence="3 9" id="KW-0812">Transmembrane</keyword>
<evidence type="ECO:0000256" key="3">
    <source>
        <dbReference type="ARBA" id="ARBA00022692"/>
    </source>
</evidence>
<evidence type="ECO:0000256" key="4">
    <source>
        <dbReference type="ARBA" id="ARBA00022737"/>
    </source>
</evidence>
<reference evidence="12 13" key="1">
    <citation type="submission" date="2016-03" db="EMBL/GenBank/DDBJ databases">
        <title>Choanephora cucurbitarum.</title>
        <authorList>
            <person name="Min B."/>
            <person name="Park H."/>
            <person name="Park J.-H."/>
            <person name="Shin H.-D."/>
            <person name="Choi I.-G."/>
        </authorList>
    </citation>
    <scope>NUCLEOTIDE SEQUENCE [LARGE SCALE GENOMIC DNA]</scope>
    <source>
        <strain evidence="12 13">KUS-F28377</strain>
    </source>
</reference>
<dbReference type="PANTHER" id="PTHR45829:SF4">
    <property type="entry name" value="MITOCHONDRIAL CARRIER PROTEIN RIM2"/>
    <property type="match status" value="1"/>
</dbReference>
<evidence type="ECO:0000256" key="5">
    <source>
        <dbReference type="ARBA" id="ARBA00022792"/>
    </source>
</evidence>
<feature type="repeat" description="Solcar" evidence="9">
    <location>
        <begin position="136"/>
        <end position="221"/>
    </location>
</feature>
<dbReference type="InterPro" id="IPR018108">
    <property type="entry name" value="MCP_transmembrane"/>
</dbReference>
<evidence type="ECO:0000256" key="10">
    <source>
        <dbReference type="RuleBase" id="RU000488"/>
    </source>
</evidence>
<keyword evidence="13" id="KW-1185">Reference proteome</keyword>
<keyword evidence="6 11" id="KW-1133">Transmembrane helix</keyword>
<evidence type="ECO:0000256" key="8">
    <source>
        <dbReference type="ARBA" id="ARBA00023136"/>
    </source>
</evidence>
<dbReference type="EMBL" id="LUGH01000588">
    <property type="protein sequence ID" value="OBZ83887.1"/>
    <property type="molecule type" value="Genomic_DNA"/>
</dbReference>
<dbReference type="PRINTS" id="PR00926">
    <property type="entry name" value="MITOCARRIER"/>
</dbReference>
<dbReference type="AlphaFoldDB" id="A0A1C7N4D6"/>
<name>A0A1C7N4D6_9FUNG</name>
<gene>
    <name evidence="12" type="ORF">A0J61_08063</name>
</gene>
<feature type="repeat" description="Solcar" evidence="9">
    <location>
        <begin position="25"/>
        <end position="127"/>
    </location>
</feature>
<comment type="similarity">
    <text evidence="10">Belongs to the mitochondrial carrier (TC 2.A.29) family.</text>
</comment>
<keyword evidence="5" id="KW-0999">Mitochondrion inner membrane</keyword>
<dbReference type="GO" id="GO:1990519">
    <property type="term" value="P:pyrimidine nucleotide import into mitochondrion"/>
    <property type="evidence" value="ECO:0007669"/>
    <property type="project" value="TreeGrafter"/>
</dbReference>
<dbReference type="Proteomes" id="UP000093000">
    <property type="component" value="Unassembled WGS sequence"/>
</dbReference>
<comment type="caution">
    <text evidence="12">The sequence shown here is derived from an EMBL/GenBank/DDBJ whole genome shotgun (WGS) entry which is preliminary data.</text>
</comment>
<keyword evidence="8 9" id="KW-0472">Membrane</keyword>
<sequence length="334" mass="36775">MSTRTLRHNEVEPENDVKETMKSNTKSYVHFIAGGVGGLVGAVCTSPLDVVKTRLQIQSTFYQQGIERGIQHNGSIWRHFLETGKLLVQIKQIEGIQGYFKGLGPNLVGVIPARAINFYTYGNGKRILTKLNQNKETSFVHLASAAIAGIVTATVTNPIWVVKTRLQLQGKQRLHKNSLDCTKHIFKKEGIKGLFKGMGASYLGVIEGAIQWVIYEDLKRKWAHPPNQSENRLTVGGKSVQAWAGNIAAAATAKLVAACIAYPHEVIRTRLREPVPANGVPKYKGLCQSFKTILKEEGAIVLYGGMSAHLMRVVPNAAIMFFCYEAILNTFGQS</sequence>
<dbReference type="InterPro" id="IPR002067">
    <property type="entry name" value="MCP"/>
</dbReference>
<feature type="transmembrane region" description="Helical" evidence="11">
    <location>
        <begin position="28"/>
        <end position="48"/>
    </location>
</feature>
<dbReference type="SUPFAM" id="SSF103506">
    <property type="entry name" value="Mitochondrial carrier"/>
    <property type="match status" value="1"/>
</dbReference>
<dbReference type="STRING" id="101091.A0A1C7N4D6"/>
<dbReference type="PROSITE" id="PS50920">
    <property type="entry name" value="SOLCAR"/>
    <property type="match status" value="3"/>
</dbReference>
<keyword evidence="4" id="KW-0677">Repeat</keyword>
<proteinExistence type="inferred from homology"/>
<evidence type="ECO:0000256" key="11">
    <source>
        <dbReference type="SAM" id="Phobius"/>
    </source>
</evidence>
<dbReference type="InterPro" id="IPR049562">
    <property type="entry name" value="SLC25A33/36-like"/>
</dbReference>
<dbReference type="OrthoDB" id="269120at2759"/>
<dbReference type="InterPro" id="IPR023395">
    <property type="entry name" value="MCP_dom_sf"/>
</dbReference>
<feature type="repeat" description="Solcar" evidence="9">
    <location>
        <begin position="241"/>
        <end position="330"/>
    </location>
</feature>
<organism evidence="12 13">
    <name type="scientific">Choanephora cucurbitarum</name>
    <dbReference type="NCBI Taxonomy" id="101091"/>
    <lineage>
        <taxon>Eukaryota</taxon>
        <taxon>Fungi</taxon>
        <taxon>Fungi incertae sedis</taxon>
        <taxon>Mucoromycota</taxon>
        <taxon>Mucoromycotina</taxon>
        <taxon>Mucoromycetes</taxon>
        <taxon>Mucorales</taxon>
        <taxon>Mucorineae</taxon>
        <taxon>Choanephoraceae</taxon>
        <taxon>Choanephoroideae</taxon>
        <taxon>Choanephora</taxon>
    </lineage>
</organism>
<dbReference type="Pfam" id="PF00153">
    <property type="entry name" value="Mito_carr"/>
    <property type="match status" value="3"/>
</dbReference>